<gene>
    <name evidence="1" type="ORF">OXD698_LOCUS27059</name>
</gene>
<feature type="non-terminal residue" evidence="1">
    <location>
        <position position="345"/>
    </location>
</feature>
<evidence type="ECO:0000313" key="2">
    <source>
        <dbReference type="Proteomes" id="UP000663844"/>
    </source>
</evidence>
<accession>A0A819L9N8</accession>
<organism evidence="1 2">
    <name type="scientific">Adineta steineri</name>
    <dbReference type="NCBI Taxonomy" id="433720"/>
    <lineage>
        <taxon>Eukaryota</taxon>
        <taxon>Metazoa</taxon>
        <taxon>Spiralia</taxon>
        <taxon>Gnathifera</taxon>
        <taxon>Rotifera</taxon>
        <taxon>Eurotatoria</taxon>
        <taxon>Bdelloidea</taxon>
        <taxon>Adinetida</taxon>
        <taxon>Adinetidae</taxon>
        <taxon>Adineta</taxon>
    </lineage>
</organism>
<evidence type="ECO:0000313" key="1">
    <source>
        <dbReference type="EMBL" id="CAF3957666.1"/>
    </source>
</evidence>
<protein>
    <submittedName>
        <fullName evidence="1">Uncharacterized protein</fullName>
    </submittedName>
</protein>
<comment type="caution">
    <text evidence="1">The sequence shown here is derived from an EMBL/GenBank/DDBJ whole genome shotgun (WGS) entry which is preliminary data.</text>
</comment>
<sequence>MPFIQSLRKNPSRFLHVLVLDEADWGISSGSVIDKFLQHLASVEEQICQSHKIRPSLIILLVSATIDVLTYVIEKISDEKQRVDWYNLRHSDSNKFGTPHYRDINQLRLCNDCNTSLLSQSTKADRSLFVAKEYCNTIEICLANVFGEENTNWKSKAAWEALKFLLPGNTNEEIATRARSTDYYPEKNYMILVRLDLNDHVTYLYEKVLKIFKDVSAQIKSEFQPFEVIQLIQDSNSIIRQLSSKAIRYLHLDDQVSDSDFDVSRLNNLPCLILVNDKLGRGERLPPNCMAFDVRARYKGDTEDMKGFASTFIQDIGRCCGHHKPEALILISVTDKNQRASGEAG</sequence>
<reference evidence="1" key="1">
    <citation type="submission" date="2021-02" db="EMBL/GenBank/DDBJ databases">
        <authorList>
            <person name="Nowell W R."/>
        </authorList>
    </citation>
    <scope>NUCLEOTIDE SEQUENCE</scope>
</reference>
<dbReference type="Proteomes" id="UP000663844">
    <property type="component" value="Unassembled WGS sequence"/>
</dbReference>
<name>A0A819L9N8_9BILA</name>
<proteinExistence type="predicted"/>
<dbReference type="EMBL" id="CAJOAZ010002764">
    <property type="protein sequence ID" value="CAF3957666.1"/>
    <property type="molecule type" value="Genomic_DNA"/>
</dbReference>
<dbReference type="AlphaFoldDB" id="A0A819L9N8"/>